<evidence type="ECO:0000256" key="2">
    <source>
        <dbReference type="ARBA" id="ARBA00004141"/>
    </source>
</evidence>
<protein>
    <recommendedName>
        <fullName evidence="3">histidine kinase</fullName>
        <ecNumber evidence="3">2.7.13.3</ecNumber>
    </recommendedName>
</protein>
<dbReference type="FunFam" id="3.30.565.10:FF:000042">
    <property type="entry name" value="Two-component sensor histidine kinase KdpD"/>
    <property type="match status" value="1"/>
</dbReference>
<dbReference type="InterPro" id="IPR027417">
    <property type="entry name" value="P-loop_NTPase"/>
</dbReference>
<dbReference type="SUPFAM" id="SSF47384">
    <property type="entry name" value="Homodimeric domain of signal transducing histidine kinase"/>
    <property type="match status" value="1"/>
</dbReference>
<keyword evidence="8 17" id="KW-0418">Kinase</keyword>
<dbReference type="GO" id="GO:0005524">
    <property type="term" value="F:ATP binding"/>
    <property type="evidence" value="ECO:0007669"/>
    <property type="project" value="UniProtKB-KW"/>
</dbReference>
<name>A0A432YAS1_9GAMM</name>
<reference evidence="18" key="1">
    <citation type="journal article" date="2018" name="Front. Microbiol.">
        <title>Genome-Based Analysis Reveals the Taxonomy and Diversity of the Family Idiomarinaceae.</title>
        <authorList>
            <person name="Liu Y."/>
            <person name="Lai Q."/>
            <person name="Shao Z."/>
        </authorList>
    </citation>
    <scope>NUCLEOTIDE SEQUENCE [LARGE SCALE GENOMIC DNA]</scope>
    <source>
        <strain evidence="18">F23</strain>
    </source>
</reference>
<dbReference type="InterPro" id="IPR036890">
    <property type="entry name" value="HATPase_C_sf"/>
</dbReference>
<organism evidence="17 18">
    <name type="scientific">Idiomarina fontislapidosi</name>
    <dbReference type="NCBI Taxonomy" id="263723"/>
    <lineage>
        <taxon>Bacteria</taxon>
        <taxon>Pseudomonadati</taxon>
        <taxon>Pseudomonadota</taxon>
        <taxon>Gammaproteobacteria</taxon>
        <taxon>Alteromonadales</taxon>
        <taxon>Idiomarinaceae</taxon>
        <taxon>Idiomarina</taxon>
    </lineage>
</organism>
<feature type="transmembrane region" description="Helical" evidence="15">
    <location>
        <begin position="396"/>
        <end position="416"/>
    </location>
</feature>
<feature type="coiled-coil region" evidence="14">
    <location>
        <begin position="505"/>
        <end position="532"/>
    </location>
</feature>
<dbReference type="SMART" id="SM00388">
    <property type="entry name" value="HisKA"/>
    <property type="match status" value="1"/>
</dbReference>
<dbReference type="Gene3D" id="1.10.287.130">
    <property type="match status" value="1"/>
</dbReference>
<comment type="catalytic activity">
    <reaction evidence="1">
        <text>ATP + protein L-histidine = ADP + protein N-phospho-L-histidine.</text>
        <dbReference type="EC" id="2.7.13.3"/>
    </reaction>
</comment>
<dbReference type="Gene3D" id="3.30.450.40">
    <property type="match status" value="1"/>
</dbReference>
<sequence>MMDSQRDKKADAILRQVAESHSGKLTVFLGAAPGVGKTYAMLAAAKERQQAGVDVAIGLLETHGRSDTQAMADGFEQLSLQHIEYHGTQLNEFDIDGALNRQPQLLLVDELAHTNTPGSRNKRRYQDIEELLKAGIDVYTTVNIQHMESVNDLVLQMTGVRVKETVPDHFVDNAFEIRFIDLPPATLIERLQQGKVYLPEYARSALSSFFSSSNLTALRELAMKKALERVDASMLKECSIEQTSGLGVYMDKLLVLVSANSDHRYLVRVGRQIAERRQIPWVVVWVDTGKTRSPEKSQRLDATLSLAKELGAETKVLNGPTTFSVVADFIESNAVCTVLVGAGSRGRFTWRRKRLYQQLIELELPFEVTVFPERERSSESSLFSFDLKGLKGLGYWHGYFGGIIGVTIASLVAVALENFLDVGNLVLVYTLAIITVGLKFGSRSALFTALISFLSFNFFLTEPLYTFTVYSQNDVTTLMFLSVIGLICGPAASRIRHQFILLKQANSYAETLRELAQELATVNEERAMWERLIRLLSRLTHTECTIAVRGDGTELDFINEVAAIKHKLTEATVRWSFKNKAQAGAHTETLSSALVTTFPIIVDGDVVAVAGVPNVFDNTESEPYNVSLILAMLNQASGAWRRIKLAADLESARVKTEMEQLRSALLSSVSHDLKSPLSAMMGAAESLKLLDDKLSADDRVELMDTIISESRRLDSYIQNLLDMTRLGHGTLKIERDWVSIEDIVGSALRRLRRYWPNTHVQIEHTNAVPLLYAHAALVEQAIFNILENAAKYSPETAPIFVEMQVQQGDCVIAIEDRGPGIPEDQRDKIFDMFYIVADGDKKKQNTGMGLAICKGMIGAHGGNVVARAGLGGVGTRFEISLPIEQGNDQKKDN</sequence>
<dbReference type="PANTHER" id="PTHR45569">
    <property type="entry name" value="SENSOR PROTEIN KDPD"/>
    <property type="match status" value="1"/>
</dbReference>
<evidence type="ECO:0000256" key="9">
    <source>
        <dbReference type="ARBA" id="ARBA00022840"/>
    </source>
</evidence>
<dbReference type="AlphaFoldDB" id="A0A432YAS1"/>
<feature type="transmembrane region" description="Helical" evidence="15">
    <location>
        <begin position="477"/>
        <end position="495"/>
    </location>
</feature>
<dbReference type="InterPro" id="IPR003852">
    <property type="entry name" value="Sig_transdc_His_kinase_KdpD_N"/>
</dbReference>
<dbReference type="InterPro" id="IPR038318">
    <property type="entry name" value="KdpD_sf"/>
</dbReference>
<evidence type="ECO:0000313" key="18">
    <source>
        <dbReference type="Proteomes" id="UP000287330"/>
    </source>
</evidence>
<dbReference type="EC" id="2.7.13.3" evidence="3"/>
<proteinExistence type="predicted"/>
<evidence type="ECO:0000256" key="6">
    <source>
        <dbReference type="ARBA" id="ARBA00022692"/>
    </source>
</evidence>
<dbReference type="Gene3D" id="3.40.50.300">
    <property type="entry name" value="P-loop containing nucleotide triphosphate hydrolases"/>
    <property type="match status" value="1"/>
</dbReference>
<keyword evidence="4" id="KW-0597">Phosphoprotein</keyword>
<dbReference type="Gene3D" id="1.20.120.620">
    <property type="entry name" value="Backbone structure of the membrane domain of e. Coli histidine kinase receptor kdpd"/>
    <property type="match status" value="1"/>
</dbReference>
<dbReference type="SMART" id="SM00387">
    <property type="entry name" value="HATPase_c"/>
    <property type="match status" value="1"/>
</dbReference>
<dbReference type="Pfam" id="PF02702">
    <property type="entry name" value="KdpD"/>
    <property type="match status" value="1"/>
</dbReference>
<keyword evidence="6 15" id="KW-0812">Transmembrane</keyword>
<dbReference type="InterPro" id="IPR029016">
    <property type="entry name" value="GAF-like_dom_sf"/>
</dbReference>
<dbReference type="GO" id="GO:0000155">
    <property type="term" value="F:phosphorelay sensor kinase activity"/>
    <property type="evidence" value="ECO:0007669"/>
    <property type="project" value="InterPro"/>
</dbReference>
<dbReference type="InterPro" id="IPR005467">
    <property type="entry name" value="His_kinase_dom"/>
</dbReference>
<comment type="function">
    <text evidence="13">Member of the two-component regulatory system KdpD/KdpE involved in the regulation of the kdp operon. KdpD may function as a membrane-associated protein kinase that phosphorylates KdpE in response to environmental signals.</text>
</comment>
<accession>A0A432YAS1</accession>
<dbReference type="OrthoDB" id="9806130at2"/>
<evidence type="ECO:0000256" key="13">
    <source>
        <dbReference type="ARBA" id="ARBA00057300"/>
    </source>
</evidence>
<keyword evidence="7" id="KW-0547">Nucleotide-binding</keyword>
<dbReference type="PRINTS" id="PR00344">
    <property type="entry name" value="BCTRLSENSOR"/>
</dbReference>
<evidence type="ECO:0000256" key="3">
    <source>
        <dbReference type="ARBA" id="ARBA00012438"/>
    </source>
</evidence>
<evidence type="ECO:0000256" key="15">
    <source>
        <dbReference type="SAM" id="Phobius"/>
    </source>
</evidence>
<dbReference type="Proteomes" id="UP000287330">
    <property type="component" value="Unassembled WGS sequence"/>
</dbReference>
<dbReference type="GO" id="GO:0005886">
    <property type="term" value="C:plasma membrane"/>
    <property type="evidence" value="ECO:0007669"/>
    <property type="project" value="TreeGrafter"/>
</dbReference>
<comment type="subcellular location">
    <subcellularLocation>
        <location evidence="2">Membrane</location>
        <topology evidence="2">Multi-pass membrane protein</topology>
    </subcellularLocation>
</comment>
<dbReference type="PROSITE" id="PS50109">
    <property type="entry name" value="HIS_KIN"/>
    <property type="match status" value="1"/>
</dbReference>
<dbReference type="InterPro" id="IPR003661">
    <property type="entry name" value="HisK_dim/P_dom"/>
</dbReference>
<dbReference type="Pfam" id="PF00512">
    <property type="entry name" value="HisKA"/>
    <property type="match status" value="1"/>
</dbReference>
<feature type="transmembrane region" description="Helical" evidence="15">
    <location>
        <begin position="422"/>
        <end position="438"/>
    </location>
</feature>
<dbReference type="EMBL" id="PIPV01000001">
    <property type="protein sequence ID" value="RUO58037.1"/>
    <property type="molecule type" value="Genomic_DNA"/>
</dbReference>
<dbReference type="InterPro" id="IPR025201">
    <property type="entry name" value="KdpD_TM"/>
</dbReference>
<dbReference type="PANTHER" id="PTHR45569:SF1">
    <property type="entry name" value="SENSOR PROTEIN KDPD"/>
    <property type="match status" value="1"/>
</dbReference>
<evidence type="ECO:0000256" key="7">
    <source>
        <dbReference type="ARBA" id="ARBA00022741"/>
    </source>
</evidence>
<dbReference type="InterPro" id="IPR036097">
    <property type="entry name" value="HisK_dim/P_sf"/>
</dbReference>
<keyword evidence="10 15" id="KW-1133">Transmembrane helix</keyword>
<gene>
    <name evidence="17" type="ORF">CWE25_00095</name>
</gene>
<dbReference type="GO" id="GO:0005737">
    <property type="term" value="C:cytoplasm"/>
    <property type="evidence" value="ECO:0007669"/>
    <property type="project" value="UniProtKB-ARBA"/>
</dbReference>
<keyword evidence="12 15" id="KW-0472">Membrane</keyword>
<dbReference type="SUPFAM" id="SSF55874">
    <property type="entry name" value="ATPase domain of HSP90 chaperone/DNA topoisomerase II/histidine kinase"/>
    <property type="match status" value="1"/>
</dbReference>
<keyword evidence="9" id="KW-0067">ATP-binding</keyword>
<dbReference type="InterPro" id="IPR004358">
    <property type="entry name" value="Sig_transdc_His_kin-like_C"/>
</dbReference>
<evidence type="ECO:0000256" key="1">
    <source>
        <dbReference type="ARBA" id="ARBA00000085"/>
    </source>
</evidence>
<comment type="caution">
    <text evidence="17">The sequence shown here is derived from an EMBL/GenBank/DDBJ whole genome shotgun (WGS) entry which is preliminary data.</text>
</comment>
<feature type="transmembrane region" description="Helical" evidence="15">
    <location>
        <begin position="445"/>
        <end position="465"/>
    </location>
</feature>
<evidence type="ECO:0000256" key="11">
    <source>
        <dbReference type="ARBA" id="ARBA00023012"/>
    </source>
</evidence>
<evidence type="ECO:0000256" key="4">
    <source>
        <dbReference type="ARBA" id="ARBA00022553"/>
    </source>
</evidence>
<evidence type="ECO:0000256" key="10">
    <source>
        <dbReference type="ARBA" id="ARBA00022989"/>
    </source>
</evidence>
<dbReference type="FunFam" id="3.40.50.300:FF:000483">
    <property type="entry name" value="Sensor histidine kinase KdpD"/>
    <property type="match status" value="1"/>
</dbReference>
<keyword evidence="11" id="KW-0902">Two-component regulatory system</keyword>
<keyword evidence="18" id="KW-1185">Reference proteome</keyword>
<dbReference type="GO" id="GO:0042802">
    <property type="term" value="F:identical protein binding"/>
    <property type="evidence" value="ECO:0007669"/>
    <property type="project" value="UniProtKB-ARBA"/>
</dbReference>
<evidence type="ECO:0000256" key="8">
    <source>
        <dbReference type="ARBA" id="ARBA00022777"/>
    </source>
</evidence>
<evidence type="ECO:0000256" key="14">
    <source>
        <dbReference type="SAM" id="Coils"/>
    </source>
</evidence>
<evidence type="ECO:0000259" key="16">
    <source>
        <dbReference type="PROSITE" id="PS50109"/>
    </source>
</evidence>
<dbReference type="CDD" id="cd00082">
    <property type="entry name" value="HisKA"/>
    <property type="match status" value="1"/>
</dbReference>
<feature type="domain" description="Histidine kinase" evidence="16">
    <location>
        <begin position="668"/>
        <end position="885"/>
    </location>
</feature>
<dbReference type="InterPro" id="IPR052023">
    <property type="entry name" value="Histidine_kinase_KdpD"/>
</dbReference>
<evidence type="ECO:0000313" key="17">
    <source>
        <dbReference type="EMBL" id="RUO58037.1"/>
    </source>
</evidence>
<keyword evidence="5" id="KW-0808">Transferase</keyword>
<dbReference type="Pfam" id="PF02518">
    <property type="entry name" value="HATPase_c"/>
    <property type="match status" value="1"/>
</dbReference>
<dbReference type="RefSeq" id="WP_110571956.1">
    <property type="nucleotide sequence ID" value="NZ_PIPV01000001.1"/>
</dbReference>
<keyword evidence="14" id="KW-0175">Coiled coil</keyword>
<dbReference type="InterPro" id="IPR003594">
    <property type="entry name" value="HATPase_dom"/>
</dbReference>
<evidence type="ECO:0000256" key="5">
    <source>
        <dbReference type="ARBA" id="ARBA00022679"/>
    </source>
</evidence>
<dbReference type="Gene3D" id="3.30.565.10">
    <property type="entry name" value="Histidine kinase-like ATPase, C-terminal domain"/>
    <property type="match status" value="1"/>
</dbReference>
<evidence type="ECO:0000256" key="12">
    <source>
        <dbReference type="ARBA" id="ARBA00023136"/>
    </source>
</evidence>
<dbReference type="Pfam" id="PF13493">
    <property type="entry name" value="DUF4118"/>
    <property type="match status" value="1"/>
</dbReference>